<dbReference type="AlphaFoldDB" id="A0A382UKH5"/>
<evidence type="ECO:0000313" key="1">
    <source>
        <dbReference type="EMBL" id="SVD34662.1"/>
    </source>
</evidence>
<name>A0A382UKH5_9ZZZZ</name>
<feature type="non-terminal residue" evidence="1">
    <location>
        <position position="97"/>
    </location>
</feature>
<accession>A0A382UKH5</accession>
<reference evidence="1" key="1">
    <citation type="submission" date="2018-05" db="EMBL/GenBank/DDBJ databases">
        <authorList>
            <person name="Lanie J.A."/>
            <person name="Ng W.-L."/>
            <person name="Kazmierczak K.M."/>
            <person name="Andrzejewski T.M."/>
            <person name="Davidsen T.M."/>
            <person name="Wayne K.J."/>
            <person name="Tettelin H."/>
            <person name="Glass J.I."/>
            <person name="Rusch D."/>
            <person name="Podicherti R."/>
            <person name="Tsui H.-C.T."/>
            <person name="Winkler M.E."/>
        </authorList>
    </citation>
    <scope>NUCLEOTIDE SEQUENCE</scope>
</reference>
<dbReference type="EMBL" id="UINC01144874">
    <property type="protein sequence ID" value="SVD34662.1"/>
    <property type="molecule type" value="Genomic_DNA"/>
</dbReference>
<dbReference type="PANTHER" id="PTHR43064">
    <property type="entry name" value="PHOSPHORIBOSYLAMINOIMIDAZOLE CARBOXYLASE-RELATED"/>
    <property type="match status" value="1"/>
</dbReference>
<proteinExistence type="predicted"/>
<organism evidence="1">
    <name type="scientific">marine metagenome</name>
    <dbReference type="NCBI Taxonomy" id="408172"/>
    <lineage>
        <taxon>unclassified sequences</taxon>
        <taxon>metagenomes</taxon>
        <taxon>ecological metagenomes</taxon>
    </lineage>
</organism>
<dbReference type="PANTHER" id="PTHR43064:SF1">
    <property type="entry name" value="SLL1489 PROTEIN"/>
    <property type="match status" value="1"/>
</dbReference>
<dbReference type="GO" id="GO:0016787">
    <property type="term" value="F:hydrolase activity"/>
    <property type="evidence" value="ECO:0007669"/>
    <property type="project" value="InterPro"/>
</dbReference>
<sequence length="97" mass="10642">MDRENRLGFPEVVYGQTKSIELLTQILTDYQEQGKNALASRLQPEKGEALLKRFSGAFFDAVSGSFLLQKNELDDATAKVGIISAGSSDQYAVNEVL</sequence>
<dbReference type="InterPro" id="IPR039476">
    <property type="entry name" value="P2CMN_synthase_LarB"/>
</dbReference>
<protein>
    <submittedName>
        <fullName evidence="1">Uncharacterized protein</fullName>
    </submittedName>
</protein>
<gene>
    <name evidence="1" type="ORF">METZ01_LOCUS387516</name>
</gene>